<evidence type="ECO:0000256" key="1">
    <source>
        <dbReference type="ARBA" id="ARBA00022448"/>
    </source>
</evidence>
<accession>A0ABW1K097</accession>
<reference evidence="6" key="1">
    <citation type="journal article" date="2019" name="Int. J. Syst. Evol. Microbiol.">
        <title>The Global Catalogue of Microorganisms (GCM) 10K type strain sequencing project: providing services to taxonomists for standard genome sequencing and annotation.</title>
        <authorList>
            <consortium name="The Broad Institute Genomics Platform"/>
            <consortium name="The Broad Institute Genome Sequencing Center for Infectious Disease"/>
            <person name="Wu L."/>
            <person name="Ma J."/>
        </authorList>
    </citation>
    <scope>NUCLEOTIDE SEQUENCE [LARGE SCALE GENOMIC DNA]</scope>
    <source>
        <strain evidence="6">ZS-35-S2</strain>
    </source>
</reference>
<keyword evidence="6" id="KW-1185">Reference proteome</keyword>
<comment type="caution">
    <text evidence="5">The sequence shown here is derived from an EMBL/GenBank/DDBJ whole genome shotgun (WGS) entry which is preliminary data.</text>
</comment>
<dbReference type="InterPro" id="IPR009050">
    <property type="entry name" value="Globin-like_sf"/>
</dbReference>
<name>A0ABW1K097_9ACTN</name>
<gene>
    <name evidence="5" type="ORF">ACFP2T_01410</name>
</gene>
<sequence length="154" mass="17164">MTRPSIFEFAGGEPAFLALAVAHHRRCLQDPVLNHPFSHPGHPEHEQRLASYWAEVFGGPTRYSRSYGGQPGMMRLHAGQGMEDDLGERFVRCFLLAADDAGLPEDPEFRASLAAYMRWAVGDVLAYSRSGSRVPTELPVPRWSWDGLQDDNPA</sequence>
<evidence type="ECO:0000313" key="5">
    <source>
        <dbReference type="EMBL" id="MFC6014855.1"/>
    </source>
</evidence>
<dbReference type="Gene3D" id="1.10.490.10">
    <property type="entry name" value="Globins"/>
    <property type="match status" value="1"/>
</dbReference>
<evidence type="ECO:0000256" key="4">
    <source>
        <dbReference type="ARBA" id="ARBA00023004"/>
    </source>
</evidence>
<evidence type="ECO:0000256" key="3">
    <source>
        <dbReference type="ARBA" id="ARBA00022723"/>
    </source>
</evidence>
<keyword evidence="2" id="KW-0349">Heme</keyword>
<dbReference type="SUPFAM" id="SSF46458">
    <property type="entry name" value="Globin-like"/>
    <property type="match status" value="1"/>
</dbReference>
<keyword evidence="3" id="KW-0479">Metal-binding</keyword>
<organism evidence="5 6">
    <name type="scientific">Plantactinospora solaniradicis</name>
    <dbReference type="NCBI Taxonomy" id="1723736"/>
    <lineage>
        <taxon>Bacteria</taxon>
        <taxon>Bacillati</taxon>
        <taxon>Actinomycetota</taxon>
        <taxon>Actinomycetes</taxon>
        <taxon>Micromonosporales</taxon>
        <taxon>Micromonosporaceae</taxon>
        <taxon>Plantactinospora</taxon>
    </lineage>
</organism>
<dbReference type="InterPro" id="IPR001486">
    <property type="entry name" value="Hemoglobin_trunc"/>
</dbReference>
<dbReference type="Pfam" id="PF01152">
    <property type="entry name" value="Bac_globin"/>
    <property type="match status" value="1"/>
</dbReference>
<dbReference type="CDD" id="cd14775">
    <property type="entry name" value="TrHb2_O-like"/>
    <property type="match status" value="1"/>
</dbReference>
<evidence type="ECO:0000313" key="6">
    <source>
        <dbReference type="Proteomes" id="UP001596203"/>
    </source>
</evidence>
<dbReference type="EMBL" id="JBHSPR010000001">
    <property type="protein sequence ID" value="MFC6014855.1"/>
    <property type="molecule type" value="Genomic_DNA"/>
</dbReference>
<protein>
    <submittedName>
        <fullName evidence="5">Group II truncated hemoglobin</fullName>
    </submittedName>
</protein>
<evidence type="ECO:0000256" key="2">
    <source>
        <dbReference type="ARBA" id="ARBA00022617"/>
    </source>
</evidence>
<keyword evidence="4" id="KW-0408">Iron</keyword>
<proteinExistence type="predicted"/>
<keyword evidence="1" id="KW-0813">Transport</keyword>
<dbReference type="Proteomes" id="UP001596203">
    <property type="component" value="Unassembled WGS sequence"/>
</dbReference>
<dbReference type="RefSeq" id="WP_377416381.1">
    <property type="nucleotide sequence ID" value="NZ_JBHSPR010000001.1"/>
</dbReference>
<dbReference type="InterPro" id="IPR012292">
    <property type="entry name" value="Globin/Proto"/>
</dbReference>